<accession>A0A4R2LBI3</accession>
<comment type="caution">
    <text evidence="1">The sequence shown here is derived from an EMBL/GenBank/DDBJ whole genome shotgun (WGS) entry which is preliminary data.</text>
</comment>
<organism evidence="1 2">
    <name type="scientific">Frisingicoccus caecimuris</name>
    <dbReference type="NCBI Taxonomy" id="1796636"/>
    <lineage>
        <taxon>Bacteria</taxon>
        <taxon>Bacillati</taxon>
        <taxon>Bacillota</taxon>
        <taxon>Clostridia</taxon>
        <taxon>Lachnospirales</taxon>
        <taxon>Lachnospiraceae</taxon>
        <taxon>Frisingicoccus</taxon>
    </lineage>
</organism>
<evidence type="ECO:0000313" key="1">
    <source>
        <dbReference type="EMBL" id="TCO84335.1"/>
    </source>
</evidence>
<dbReference type="Proteomes" id="UP000295711">
    <property type="component" value="Unassembled WGS sequence"/>
</dbReference>
<name>A0A4R2LBI3_9FIRM</name>
<dbReference type="AlphaFoldDB" id="A0A4R2LBI3"/>
<keyword evidence="2" id="KW-1185">Reference proteome</keyword>
<protein>
    <submittedName>
        <fullName evidence="1">Uncharacterized protein</fullName>
    </submittedName>
</protein>
<proteinExistence type="predicted"/>
<reference evidence="1 2" key="1">
    <citation type="submission" date="2019-03" db="EMBL/GenBank/DDBJ databases">
        <title>Genomic Encyclopedia of Type Strains, Phase IV (KMG-IV): sequencing the most valuable type-strain genomes for metagenomic binning, comparative biology and taxonomic classification.</title>
        <authorList>
            <person name="Goeker M."/>
        </authorList>
    </citation>
    <scope>NUCLEOTIDE SEQUENCE [LARGE SCALE GENOMIC DNA]</scope>
    <source>
        <strain evidence="1 2">DSM 28559</strain>
    </source>
</reference>
<gene>
    <name evidence="1" type="ORF">EV212_10895</name>
</gene>
<sequence>MGKWKEYVSYVKINVFLGIKSRNIKVSAASFRYNLFYDIRKIKQILPESATNRGITDTLEKQLRRTFIDRGSVWKNI</sequence>
<evidence type="ECO:0000313" key="2">
    <source>
        <dbReference type="Proteomes" id="UP000295711"/>
    </source>
</evidence>
<dbReference type="EMBL" id="SLXA01000008">
    <property type="protein sequence ID" value="TCO84335.1"/>
    <property type="molecule type" value="Genomic_DNA"/>
</dbReference>